<dbReference type="InterPro" id="IPR036908">
    <property type="entry name" value="RlpA-like_sf"/>
</dbReference>
<organism evidence="7 8">
    <name type="scientific">Jeotgalibaca arthritidis</name>
    <dbReference type="NCBI Taxonomy" id="1868794"/>
    <lineage>
        <taxon>Bacteria</taxon>
        <taxon>Bacillati</taxon>
        <taxon>Bacillota</taxon>
        <taxon>Bacilli</taxon>
        <taxon>Lactobacillales</taxon>
        <taxon>Carnobacteriaceae</taxon>
        <taxon>Jeotgalibaca</taxon>
    </lineage>
</organism>
<dbReference type="EMBL" id="CP049740">
    <property type="protein sequence ID" value="QII81289.1"/>
    <property type="molecule type" value="Genomic_DNA"/>
</dbReference>
<keyword evidence="8" id="KW-1185">Reference proteome</keyword>
<dbReference type="Pfam" id="PF06725">
    <property type="entry name" value="3D"/>
    <property type="match status" value="1"/>
</dbReference>
<feature type="coiled-coil region" evidence="2">
    <location>
        <begin position="214"/>
        <end position="248"/>
    </location>
</feature>
<dbReference type="CDD" id="cd22786">
    <property type="entry name" value="DPBB_YuiC-like"/>
    <property type="match status" value="1"/>
</dbReference>
<dbReference type="AlphaFoldDB" id="A0A6G7K7P5"/>
<dbReference type="Gene3D" id="6.10.250.3150">
    <property type="match status" value="1"/>
</dbReference>
<evidence type="ECO:0000313" key="8">
    <source>
        <dbReference type="Proteomes" id="UP000501451"/>
    </source>
</evidence>
<sequence>MSKSRKLGKVLLASLAGQLLLATPIHASTLEQLNAQEQKKTEEIQALQGDISTMLMSINERKSELDSLNLEVAEIETQQEKTLEEIDKQKEVIAARKNQLKERLVALQTSPSSDNRILMLLKSDNFSDFLAKFILIGQLQAADNERIELAIEEEKKMIALENRLAQEVADGKAKAELARIETDSLHTELEELQTVLSNNELVLQEILTDKTTEENRLAEVARQEKEAAEKAEADRIAAEEAAKQAEIHAQEEAERAVLAAQAKAEERARAEEAAAKESVNKTPVQTTNPTEKEDTIAETPTPSTDGKTLTVVATAYSRNEPYLTNFTRTGIDLRVNPMVIAVDPSVVPLGSIVEVPGYGIAIAGDTGSAIIGNKIDLHMEDLQACYDFGRQTLTIKILN</sequence>
<evidence type="ECO:0000256" key="1">
    <source>
        <dbReference type="ARBA" id="ARBA00022729"/>
    </source>
</evidence>
<protein>
    <submittedName>
        <fullName evidence="7">Uncharacterized protein</fullName>
    </submittedName>
</protein>
<dbReference type="Proteomes" id="UP000501451">
    <property type="component" value="Chromosome"/>
</dbReference>
<dbReference type="PANTHER" id="PTHR39160:SF4">
    <property type="entry name" value="RESUSCITATION-PROMOTING FACTOR RPFB"/>
    <property type="match status" value="1"/>
</dbReference>
<dbReference type="RefSeq" id="WP_166160764.1">
    <property type="nucleotide sequence ID" value="NZ_CP049740.1"/>
</dbReference>
<dbReference type="InterPro" id="IPR051933">
    <property type="entry name" value="Resuscitation_pf_RpfB"/>
</dbReference>
<accession>A0A6G7K7P5</accession>
<gene>
    <name evidence="7" type="ORF">G7057_01575</name>
</gene>
<feature type="chain" id="PRO_5026285981" evidence="4">
    <location>
        <begin position="28"/>
        <end position="399"/>
    </location>
</feature>
<evidence type="ECO:0000259" key="6">
    <source>
        <dbReference type="Pfam" id="PF24568"/>
    </source>
</evidence>
<keyword evidence="2" id="KW-0175">Coiled coil</keyword>
<feature type="domain" description="Peptidoglycan hydrolase PcsB coiled-coil" evidence="6">
    <location>
        <begin position="86"/>
        <end position="156"/>
    </location>
</feature>
<dbReference type="GO" id="GO:0019867">
    <property type="term" value="C:outer membrane"/>
    <property type="evidence" value="ECO:0007669"/>
    <property type="project" value="InterPro"/>
</dbReference>
<feature type="region of interest" description="Disordered" evidence="3">
    <location>
        <begin position="268"/>
        <end position="306"/>
    </location>
</feature>
<evidence type="ECO:0000256" key="3">
    <source>
        <dbReference type="SAM" id="MobiDB-lite"/>
    </source>
</evidence>
<feature type="compositionally biased region" description="Polar residues" evidence="3">
    <location>
        <begin position="280"/>
        <end position="289"/>
    </location>
</feature>
<feature type="compositionally biased region" description="Basic and acidic residues" evidence="3">
    <location>
        <begin position="268"/>
        <end position="279"/>
    </location>
</feature>
<dbReference type="InterPro" id="IPR057309">
    <property type="entry name" value="PcsB_CC"/>
</dbReference>
<feature type="domain" description="3D" evidence="5">
    <location>
        <begin position="339"/>
        <end position="399"/>
    </location>
</feature>
<reference evidence="7 8" key="1">
    <citation type="journal article" date="2017" name="Int. J. Syst. Evol. Microbiol.">
        <title>Jeotgalibaca porci sp. nov. and Jeotgalibaca arthritidis sp. nov., isolated from pigs, and emended description of the genus Jeotgalibaca.</title>
        <authorList>
            <person name="Zamora L."/>
            <person name="Perez-Sancho M."/>
            <person name="Dominguez L."/>
            <person name="Fernandez-Garayzabal J.F."/>
            <person name="Vela A.I."/>
        </authorList>
    </citation>
    <scope>NUCLEOTIDE SEQUENCE [LARGE SCALE GENOMIC DNA]</scope>
    <source>
        <strain evidence="7 8">CECT 9157</strain>
    </source>
</reference>
<evidence type="ECO:0000313" key="7">
    <source>
        <dbReference type="EMBL" id="QII81289.1"/>
    </source>
</evidence>
<name>A0A6G7K7P5_9LACT</name>
<feature type="coiled-coil region" evidence="2">
    <location>
        <begin position="30"/>
        <end position="103"/>
    </location>
</feature>
<dbReference type="KEGG" id="jar:G7057_01575"/>
<keyword evidence="1 4" id="KW-0732">Signal</keyword>
<evidence type="ECO:0000256" key="4">
    <source>
        <dbReference type="SAM" id="SignalP"/>
    </source>
</evidence>
<evidence type="ECO:0000256" key="2">
    <source>
        <dbReference type="SAM" id="Coils"/>
    </source>
</evidence>
<dbReference type="GO" id="GO:0009254">
    <property type="term" value="P:peptidoglycan turnover"/>
    <property type="evidence" value="ECO:0007669"/>
    <property type="project" value="InterPro"/>
</dbReference>
<dbReference type="PANTHER" id="PTHR39160">
    <property type="entry name" value="CELL WALL-BINDING PROTEIN YOCH"/>
    <property type="match status" value="1"/>
</dbReference>
<proteinExistence type="predicted"/>
<feature type="signal peptide" evidence="4">
    <location>
        <begin position="1"/>
        <end position="27"/>
    </location>
</feature>
<evidence type="ECO:0000259" key="5">
    <source>
        <dbReference type="Pfam" id="PF06725"/>
    </source>
</evidence>
<dbReference type="SUPFAM" id="SSF50685">
    <property type="entry name" value="Barwin-like endoglucanases"/>
    <property type="match status" value="1"/>
</dbReference>
<dbReference type="Pfam" id="PF24568">
    <property type="entry name" value="CC_PcsB"/>
    <property type="match status" value="1"/>
</dbReference>
<dbReference type="InterPro" id="IPR010611">
    <property type="entry name" value="3D_dom"/>
</dbReference>
<dbReference type="GO" id="GO:0004553">
    <property type="term" value="F:hydrolase activity, hydrolyzing O-glycosyl compounds"/>
    <property type="evidence" value="ECO:0007669"/>
    <property type="project" value="InterPro"/>
</dbReference>